<dbReference type="Proteomes" id="UP000037891">
    <property type="component" value="Unassembled WGS sequence"/>
</dbReference>
<dbReference type="AlphaFoldDB" id="A0A0N0GHG4"/>
<dbReference type="EMBL" id="LGLN01000014">
    <property type="protein sequence ID" value="KPC35283.1"/>
    <property type="molecule type" value="Genomic_DNA"/>
</dbReference>
<gene>
    <name evidence="1" type="ORF">ABJ99_3601</name>
</gene>
<evidence type="ECO:0000313" key="2">
    <source>
        <dbReference type="Proteomes" id="UP000037891"/>
    </source>
</evidence>
<sequence length="37" mass="4354">MFNLRPQLGFRELDFAMDPCDQTFLAMLFITAWSGRN</sequence>
<evidence type="ECO:0000313" key="1">
    <source>
        <dbReference type="EMBL" id="KPC35283.1"/>
    </source>
</evidence>
<accession>A0A0N0GHG4</accession>
<organism evidence="1 2">
    <name type="scientific">Pseudomonas syringae pv. cilantro</name>
    <dbReference type="NCBI Taxonomy" id="81035"/>
    <lineage>
        <taxon>Bacteria</taxon>
        <taxon>Pseudomonadati</taxon>
        <taxon>Pseudomonadota</taxon>
        <taxon>Gammaproteobacteria</taxon>
        <taxon>Pseudomonadales</taxon>
        <taxon>Pseudomonadaceae</taxon>
        <taxon>Pseudomonas</taxon>
        <taxon>Pseudomonas syringae</taxon>
    </lineage>
</organism>
<reference evidence="1 2" key="1">
    <citation type="submission" date="2015-07" db="EMBL/GenBank/DDBJ databases">
        <authorList>
            <person name="Noorani M."/>
        </authorList>
    </citation>
    <scope>NUCLEOTIDE SEQUENCE [LARGE SCALE GENOMIC DNA]</scope>
    <source>
        <strain evidence="1 2">0788_9</strain>
    </source>
</reference>
<protein>
    <submittedName>
        <fullName evidence="1">Uncharacterized protein</fullName>
    </submittedName>
</protein>
<reference evidence="1 2" key="2">
    <citation type="submission" date="2015-10" db="EMBL/GenBank/DDBJ databases">
        <title>Comparative genomics and high-throughput reverse genetic screens identify a new phytobacterial MAMP and an Arabidopsis receptor required for immune elicitation.</title>
        <authorList>
            <person name="Mott G.A."/>
            <person name="Thakur S."/>
            <person name="Wang P.W."/>
            <person name="Desveaux D."/>
            <person name="Guttman D.S."/>
        </authorList>
    </citation>
    <scope>NUCLEOTIDE SEQUENCE [LARGE SCALE GENOMIC DNA]</scope>
    <source>
        <strain evidence="1 2">0788_9</strain>
    </source>
</reference>
<comment type="caution">
    <text evidence="1">The sequence shown here is derived from an EMBL/GenBank/DDBJ whole genome shotgun (WGS) entry which is preliminary data.</text>
</comment>
<proteinExistence type="predicted"/>
<name>A0A0N0GHG4_PSESX</name>